<dbReference type="AlphaFoldDB" id="G2HZZ6"/>
<protein>
    <submittedName>
        <fullName evidence="2">Uncharacterized protein</fullName>
    </submittedName>
</protein>
<dbReference type="InterPro" id="IPR029044">
    <property type="entry name" value="Nucleotide-diphossugar_trans"/>
</dbReference>
<dbReference type="GO" id="GO:0000030">
    <property type="term" value="F:mannosyltransferase activity"/>
    <property type="evidence" value="ECO:0007669"/>
    <property type="project" value="TreeGrafter"/>
</dbReference>
<dbReference type="PATRIC" id="fig|634177.7.peg.2095"/>
<dbReference type="RefSeq" id="WP_014105779.1">
    <property type="nucleotide sequence ID" value="NC_016027.1"/>
</dbReference>
<evidence type="ECO:0000313" key="2">
    <source>
        <dbReference type="EMBL" id="BAK84254.1"/>
    </source>
</evidence>
<reference evidence="3" key="1">
    <citation type="journal article" date="2011" name="J. Bacteriol.">
        <title>Complete genome sequence of NBRC 3288, a unique cellulose-nonproducing strain of Gluconacetobacter xylinus isolated from vinegar.</title>
        <authorList>
            <person name="Ogino H."/>
            <person name="Azuma Y."/>
            <person name="Hosoyama A."/>
            <person name="Nakazawa H."/>
            <person name="Matsutani M."/>
            <person name="Hasegawa A."/>
            <person name="Otsuyama K."/>
            <person name="Matsushita K."/>
            <person name="Fujita N."/>
            <person name="Shirai M."/>
        </authorList>
    </citation>
    <scope>NUCLEOTIDE SEQUENCE [LARGE SCALE GENOMIC DNA]</scope>
    <source>
        <strain evidence="3">NBRC 3288 / BCRC 11682 / LMG 1693</strain>
    </source>
</reference>
<dbReference type="EMBL" id="AP012159">
    <property type="protein sequence ID" value="BAK84254.1"/>
    <property type="molecule type" value="Genomic_DNA"/>
</dbReference>
<name>G2HZZ6_KOMMN</name>
<dbReference type="Gene3D" id="3.90.550.20">
    <property type="match status" value="1"/>
</dbReference>
<gene>
    <name evidence="2" type="ordered locus">GLX_18420</name>
</gene>
<proteinExistence type="predicted"/>
<dbReference type="SUPFAM" id="SSF53448">
    <property type="entry name" value="Nucleotide-diphospho-sugar transferases"/>
    <property type="match status" value="1"/>
</dbReference>
<dbReference type="eggNOG" id="COG3774">
    <property type="taxonomic scope" value="Bacteria"/>
</dbReference>
<dbReference type="STRING" id="634177.GLX_18420"/>
<evidence type="ECO:0000313" key="3">
    <source>
        <dbReference type="Proteomes" id="UP000009044"/>
    </source>
</evidence>
<keyword evidence="1" id="KW-0808">Transferase</keyword>
<evidence type="ECO:0000256" key="1">
    <source>
        <dbReference type="ARBA" id="ARBA00022679"/>
    </source>
</evidence>
<dbReference type="GO" id="GO:0051999">
    <property type="term" value="P:mannosyl-inositol phosphorylceramide biosynthetic process"/>
    <property type="evidence" value="ECO:0007669"/>
    <property type="project" value="TreeGrafter"/>
</dbReference>
<dbReference type="Pfam" id="PF04488">
    <property type="entry name" value="Gly_transf_sug"/>
    <property type="match status" value="1"/>
</dbReference>
<organism evidence="2 3">
    <name type="scientific">Komagataeibacter medellinensis (strain NBRC 3288 / BCRC 11682 / LMG 1693 / Kondo 51)</name>
    <name type="common">Gluconacetobacter medellinensis</name>
    <dbReference type="NCBI Taxonomy" id="634177"/>
    <lineage>
        <taxon>Bacteria</taxon>
        <taxon>Pseudomonadati</taxon>
        <taxon>Pseudomonadota</taxon>
        <taxon>Alphaproteobacteria</taxon>
        <taxon>Acetobacterales</taxon>
        <taxon>Acetobacteraceae</taxon>
        <taxon>Komagataeibacter</taxon>
    </lineage>
</organism>
<dbReference type="PANTHER" id="PTHR32385:SF15">
    <property type="entry name" value="INOSITOL PHOSPHOCERAMIDE MANNOSYLTRANSFERASE 1"/>
    <property type="match status" value="1"/>
</dbReference>
<sequence>MSDFHSIKYLHQVLIVDGLGMPQNIPTAVQKNIDAAKKIYPEAEHILWSGEALRDFIRSNFDGEVLAAFDLLVPYAYKCDLARFCLMYIYGGIYFDLSNKLLNYWQIPKHCGVAAFTEMYPGMESWTCVQTNLLWSLPRRPEWKYAIDGIVRNCKERFYGTHDHYPTAGALLGRSFAAAMADKGQSLEADDQFMGEVRYVTPERQPQNVTFIAPDRTLVCIRNKAVAGDISELGLSGVNSYVRLWASKRVYGETEHWKWYPNEIKIHREDCAVLTPTGLAAQEGAHGRFMYGPFTDLDSGNYEVIFNFSHDTKFSHIFIDVSANYGSQILKKYDEQHDSVVNKDRVRFSFSIDKPHEYVEFRMNIFGDFSGELRDITLNKTDKMVFDSSCSQIKLLKVKRENEGIVIPAGSGGRIMYGPYIELEAGSYNLQLDFDSVSFIDYVKIEICAKGGNKILSKFESKNNKINFDFKLASSYNDIEFRVSVGPMFNGIFHQFVLHKLGIKNKVIYINKIKKNIPSIPNISKRKAIGFIKKEINKIIK</sequence>
<dbReference type="GO" id="GO:0016020">
    <property type="term" value="C:membrane"/>
    <property type="evidence" value="ECO:0007669"/>
    <property type="project" value="GOC"/>
</dbReference>
<dbReference type="InterPro" id="IPR007577">
    <property type="entry name" value="GlycoTrfase_DXD_sugar-bd_CS"/>
</dbReference>
<accession>G2HZZ6</accession>
<dbReference type="InterPro" id="IPR051706">
    <property type="entry name" value="Glycosyltransferase_domain"/>
</dbReference>
<dbReference type="HOGENOM" id="CLU_037511_0_0_5"/>
<dbReference type="Proteomes" id="UP000009044">
    <property type="component" value="Chromosome"/>
</dbReference>
<dbReference type="PANTHER" id="PTHR32385">
    <property type="entry name" value="MANNOSYL PHOSPHORYLINOSITOL CERAMIDE SYNTHASE"/>
    <property type="match status" value="1"/>
</dbReference>
<dbReference type="KEGG" id="gxy:GLX_18420"/>